<dbReference type="RefSeq" id="WP_155044050.1">
    <property type="nucleotide sequence ID" value="NZ_WMIH01000006.1"/>
</dbReference>
<evidence type="ECO:0000256" key="2">
    <source>
        <dbReference type="ARBA" id="ARBA00022448"/>
    </source>
</evidence>
<keyword evidence="7 9" id="KW-0472">Membrane</keyword>
<evidence type="ECO:0000256" key="6">
    <source>
        <dbReference type="ARBA" id="ARBA00022989"/>
    </source>
</evidence>
<proteinExistence type="inferred from homology"/>
<keyword evidence="6 9" id="KW-1133">Transmembrane helix</keyword>
<name>A0A6L6J0I9_9RHOB</name>
<feature type="domain" description="Tripartite ATP-independent periplasmic transporters DctQ component" evidence="10">
    <location>
        <begin position="23"/>
        <end position="147"/>
    </location>
</feature>
<reference evidence="11 12" key="1">
    <citation type="submission" date="2019-11" db="EMBL/GenBank/DDBJ databases">
        <authorList>
            <person name="Dong K."/>
        </authorList>
    </citation>
    <scope>NUCLEOTIDE SEQUENCE [LARGE SCALE GENOMIC DNA]</scope>
    <source>
        <strain evidence="11 12">DK608</strain>
    </source>
</reference>
<comment type="subunit">
    <text evidence="9">The complex comprises the extracytoplasmic solute receptor protein and the two transmembrane proteins.</text>
</comment>
<feature type="transmembrane region" description="Helical" evidence="9">
    <location>
        <begin position="86"/>
        <end position="107"/>
    </location>
</feature>
<protein>
    <recommendedName>
        <fullName evidence="9">TRAP transporter small permease protein</fullName>
    </recommendedName>
</protein>
<dbReference type="PANTHER" id="PTHR35011:SF2">
    <property type="entry name" value="2,3-DIKETO-L-GULONATE TRAP TRANSPORTER SMALL PERMEASE PROTEIN YIAM"/>
    <property type="match status" value="1"/>
</dbReference>
<evidence type="ECO:0000259" key="10">
    <source>
        <dbReference type="Pfam" id="PF04290"/>
    </source>
</evidence>
<keyword evidence="12" id="KW-1185">Reference proteome</keyword>
<organism evidence="11 12">
    <name type="scientific">Paracoccus shanxieyensis</name>
    <dbReference type="NCBI Taxonomy" id="2675752"/>
    <lineage>
        <taxon>Bacteria</taxon>
        <taxon>Pseudomonadati</taxon>
        <taxon>Pseudomonadota</taxon>
        <taxon>Alphaproteobacteria</taxon>
        <taxon>Rhodobacterales</taxon>
        <taxon>Paracoccaceae</taxon>
        <taxon>Paracoccus</taxon>
    </lineage>
</organism>
<evidence type="ECO:0000313" key="12">
    <source>
        <dbReference type="Proteomes" id="UP000478740"/>
    </source>
</evidence>
<keyword evidence="5 9" id="KW-0812">Transmembrane</keyword>
<keyword evidence="4 9" id="KW-0997">Cell inner membrane</keyword>
<dbReference type="GO" id="GO:0022857">
    <property type="term" value="F:transmembrane transporter activity"/>
    <property type="evidence" value="ECO:0007669"/>
    <property type="project" value="UniProtKB-UniRule"/>
</dbReference>
<comment type="subcellular location">
    <subcellularLocation>
        <location evidence="1 9">Cell inner membrane</location>
        <topology evidence="1 9">Multi-pass membrane protein</topology>
    </subcellularLocation>
</comment>
<dbReference type="InterPro" id="IPR007387">
    <property type="entry name" value="TRAP_DctQ"/>
</dbReference>
<comment type="similarity">
    <text evidence="8 9">Belongs to the TRAP transporter small permease family.</text>
</comment>
<evidence type="ECO:0000256" key="4">
    <source>
        <dbReference type="ARBA" id="ARBA00022519"/>
    </source>
</evidence>
<dbReference type="AlphaFoldDB" id="A0A6L6J0I9"/>
<evidence type="ECO:0000256" key="8">
    <source>
        <dbReference type="ARBA" id="ARBA00038436"/>
    </source>
</evidence>
<evidence type="ECO:0000256" key="3">
    <source>
        <dbReference type="ARBA" id="ARBA00022475"/>
    </source>
</evidence>
<evidence type="ECO:0000256" key="9">
    <source>
        <dbReference type="RuleBase" id="RU369079"/>
    </source>
</evidence>
<feature type="transmembrane region" description="Helical" evidence="9">
    <location>
        <begin position="127"/>
        <end position="145"/>
    </location>
</feature>
<feature type="transmembrane region" description="Helical" evidence="9">
    <location>
        <begin position="12"/>
        <end position="35"/>
    </location>
</feature>
<evidence type="ECO:0000256" key="5">
    <source>
        <dbReference type="ARBA" id="ARBA00022692"/>
    </source>
</evidence>
<dbReference type="GO" id="GO:0005886">
    <property type="term" value="C:plasma membrane"/>
    <property type="evidence" value="ECO:0007669"/>
    <property type="project" value="UniProtKB-SubCell"/>
</dbReference>
<evidence type="ECO:0000256" key="7">
    <source>
        <dbReference type="ARBA" id="ARBA00023136"/>
    </source>
</evidence>
<keyword evidence="3" id="KW-1003">Cell membrane</keyword>
<evidence type="ECO:0000256" key="1">
    <source>
        <dbReference type="ARBA" id="ARBA00004429"/>
    </source>
</evidence>
<dbReference type="GO" id="GO:0015740">
    <property type="term" value="P:C4-dicarboxylate transport"/>
    <property type="evidence" value="ECO:0007669"/>
    <property type="project" value="TreeGrafter"/>
</dbReference>
<comment type="caution">
    <text evidence="11">The sequence shown here is derived from an EMBL/GenBank/DDBJ whole genome shotgun (WGS) entry which is preliminary data.</text>
</comment>
<feature type="transmembrane region" description="Helical" evidence="9">
    <location>
        <begin position="47"/>
        <end position="65"/>
    </location>
</feature>
<dbReference type="InterPro" id="IPR055348">
    <property type="entry name" value="DctQ"/>
</dbReference>
<sequence>MKQLDRWFFRAIDIALVGLLAAMTLMVFGNVVLRYGFGSGLDFSEEMSRFCFVWLIFLGSVAAMRRNLHMGFDMVVVMVRPQVRRVLLTIANGLILACCLLLLVGTLMQWHINATNIAPVTGMPMSWLFGVAVPMSLCVGIMAAIRMVGYATGRLTSIPTPHGEVHE</sequence>
<dbReference type="Pfam" id="PF04290">
    <property type="entry name" value="DctQ"/>
    <property type="match status" value="1"/>
</dbReference>
<gene>
    <name evidence="11" type="ORF">GL284_07835</name>
</gene>
<accession>A0A6L6J0I9</accession>
<dbReference type="EMBL" id="WMII01000006">
    <property type="protein sequence ID" value="MTH64177.1"/>
    <property type="molecule type" value="Genomic_DNA"/>
</dbReference>
<evidence type="ECO:0000313" key="11">
    <source>
        <dbReference type="EMBL" id="MTH64177.1"/>
    </source>
</evidence>
<dbReference type="PANTHER" id="PTHR35011">
    <property type="entry name" value="2,3-DIKETO-L-GULONATE TRAP TRANSPORTER SMALL PERMEASE PROTEIN YIAM"/>
    <property type="match status" value="1"/>
</dbReference>
<dbReference type="Proteomes" id="UP000478740">
    <property type="component" value="Unassembled WGS sequence"/>
</dbReference>
<keyword evidence="2 9" id="KW-0813">Transport</keyword>
<comment type="function">
    <text evidence="9">Part of the tripartite ATP-independent periplasmic (TRAP) transport system.</text>
</comment>